<feature type="binding site" evidence="8">
    <location>
        <begin position="134"/>
        <end position="138"/>
    </location>
    <ligand>
        <name>substrate</name>
    </ligand>
</feature>
<keyword evidence="2 8" id="KW-0808">Transferase</keyword>
<comment type="similarity">
    <text evidence="8">Belongs to the KAE1 / TsaD family.</text>
</comment>
<feature type="binding site" evidence="8">
    <location>
        <position position="115"/>
    </location>
    <ligand>
        <name>Fe cation</name>
        <dbReference type="ChEBI" id="CHEBI:24875"/>
    </ligand>
</feature>
<dbReference type="NCBIfam" id="TIGR00329">
    <property type="entry name" value="gcp_kae1"/>
    <property type="match status" value="1"/>
</dbReference>
<dbReference type="FunFam" id="3.30.420.40:FF:000040">
    <property type="entry name" value="tRNA N6-adenosine threonylcarbamoyltransferase"/>
    <property type="match status" value="1"/>
</dbReference>
<dbReference type="SUPFAM" id="SSF53067">
    <property type="entry name" value="Actin-like ATPase domain"/>
    <property type="match status" value="1"/>
</dbReference>
<dbReference type="InterPro" id="IPR017861">
    <property type="entry name" value="KAE1/TsaD"/>
</dbReference>
<proteinExistence type="inferred from homology"/>
<comment type="function">
    <text evidence="8">Required for the formation of a threonylcarbamoyl group on adenosine at position 37 (t(6)A37) in tRNAs that read codons beginning with adenine. Is involved in the transfer of the threonylcarbamoyl moiety of threonylcarbamoyl-AMP (TC-AMP) to the N6 group of A37, together with TsaE and TsaB. TsaD likely plays a direct catalytic role in this reaction.</text>
</comment>
<keyword evidence="1 8" id="KW-0963">Cytoplasm</keyword>
<organism evidence="10 11">
    <name type="scientific">Desulfobacula phenolica</name>
    <dbReference type="NCBI Taxonomy" id="90732"/>
    <lineage>
        <taxon>Bacteria</taxon>
        <taxon>Pseudomonadati</taxon>
        <taxon>Thermodesulfobacteriota</taxon>
        <taxon>Desulfobacteria</taxon>
        <taxon>Desulfobacterales</taxon>
        <taxon>Desulfobacteraceae</taxon>
        <taxon>Desulfobacula</taxon>
    </lineage>
</organism>
<dbReference type="FunFam" id="3.30.420.40:FF:000012">
    <property type="entry name" value="tRNA N6-adenosine threonylcarbamoyltransferase"/>
    <property type="match status" value="1"/>
</dbReference>
<evidence type="ECO:0000256" key="2">
    <source>
        <dbReference type="ARBA" id="ARBA00022679"/>
    </source>
</evidence>
<dbReference type="InterPro" id="IPR022450">
    <property type="entry name" value="TsaD"/>
</dbReference>
<dbReference type="NCBIfam" id="TIGR03723">
    <property type="entry name" value="T6A_TsaD_YgjD"/>
    <property type="match status" value="1"/>
</dbReference>
<dbReference type="CDD" id="cd24133">
    <property type="entry name" value="ASKHA_NBD_TsaD_bac"/>
    <property type="match status" value="1"/>
</dbReference>
<evidence type="ECO:0000256" key="7">
    <source>
        <dbReference type="ARBA" id="ARBA00048117"/>
    </source>
</evidence>
<dbReference type="Gene3D" id="3.30.420.40">
    <property type="match status" value="2"/>
</dbReference>
<comment type="catalytic activity">
    <reaction evidence="7 8">
        <text>L-threonylcarbamoyladenylate + adenosine(37) in tRNA = N(6)-L-threonylcarbamoyladenosine(37) in tRNA + AMP + H(+)</text>
        <dbReference type="Rhea" id="RHEA:37059"/>
        <dbReference type="Rhea" id="RHEA-COMP:10162"/>
        <dbReference type="Rhea" id="RHEA-COMP:10163"/>
        <dbReference type="ChEBI" id="CHEBI:15378"/>
        <dbReference type="ChEBI" id="CHEBI:73682"/>
        <dbReference type="ChEBI" id="CHEBI:74411"/>
        <dbReference type="ChEBI" id="CHEBI:74418"/>
        <dbReference type="ChEBI" id="CHEBI:456215"/>
        <dbReference type="EC" id="2.3.1.234"/>
    </reaction>
</comment>
<keyword evidence="11" id="KW-1185">Reference proteome</keyword>
<comment type="subcellular location">
    <subcellularLocation>
        <location evidence="8">Cytoplasm</location>
    </subcellularLocation>
</comment>
<accession>A0A1H2EFA2</accession>
<dbReference type="InterPro" id="IPR000905">
    <property type="entry name" value="Gcp-like_dom"/>
</dbReference>
<feature type="binding site" evidence="8">
    <location>
        <position position="301"/>
    </location>
    <ligand>
        <name>Fe cation</name>
        <dbReference type="ChEBI" id="CHEBI:24875"/>
    </ligand>
</feature>
<dbReference type="PRINTS" id="PR00789">
    <property type="entry name" value="OSIALOPTASE"/>
</dbReference>
<evidence type="ECO:0000256" key="3">
    <source>
        <dbReference type="ARBA" id="ARBA00022694"/>
    </source>
</evidence>
<dbReference type="InterPro" id="IPR043129">
    <property type="entry name" value="ATPase_NBD"/>
</dbReference>
<evidence type="ECO:0000256" key="8">
    <source>
        <dbReference type="HAMAP-Rule" id="MF_01445"/>
    </source>
</evidence>
<name>A0A1H2EFA2_9BACT</name>
<protein>
    <recommendedName>
        <fullName evidence="8">tRNA N6-adenosine threonylcarbamoyltransferase</fullName>
        <ecNumber evidence="8">2.3.1.234</ecNumber>
    </recommendedName>
    <alternativeName>
        <fullName evidence="8">N6-L-threonylcarbamoyladenine synthase</fullName>
        <shortName evidence="8">t(6)A synthase</shortName>
    </alternativeName>
    <alternativeName>
        <fullName evidence="8">t(6)A37 threonylcarbamoyladenosine biosynthesis protein TsaD</fullName>
    </alternativeName>
    <alternativeName>
        <fullName evidence="8">tRNA threonylcarbamoyladenosine biosynthesis protein TsaD</fullName>
    </alternativeName>
</protein>
<keyword evidence="5 8" id="KW-0408">Iron</keyword>
<dbReference type="Pfam" id="PF00814">
    <property type="entry name" value="TsaD"/>
    <property type="match status" value="1"/>
</dbReference>
<dbReference type="PANTHER" id="PTHR11735:SF6">
    <property type="entry name" value="TRNA N6-ADENOSINE THREONYLCARBAMOYLTRANSFERASE, MITOCHONDRIAL"/>
    <property type="match status" value="1"/>
</dbReference>
<dbReference type="PANTHER" id="PTHR11735">
    <property type="entry name" value="TRNA N6-ADENOSINE THREONYLCARBAMOYLTRANSFERASE"/>
    <property type="match status" value="1"/>
</dbReference>
<reference evidence="11" key="1">
    <citation type="submission" date="2016-10" db="EMBL/GenBank/DDBJ databases">
        <authorList>
            <person name="Varghese N."/>
            <person name="Submissions S."/>
        </authorList>
    </citation>
    <scope>NUCLEOTIDE SEQUENCE [LARGE SCALE GENOMIC DNA]</scope>
    <source>
        <strain evidence="11">DSM 3384</strain>
    </source>
</reference>
<dbReference type="HAMAP" id="MF_01445">
    <property type="entry name" value="TsaD"/>
    <property type="match status" value="1"/>
</dbReference>
<dbReference type="Proteomes" id="UP000199608">
    <property type="component" value="Unassembled WGS sequence"/>
</dbReference>
<dbReference type="GO" id="GO:0002949">
    <property type="term" value="P:tRNA threonylcarbamoyladenosine modification"/>
    <property type="evidence" value="ECO:0007669"/>
    <property type="project" value="UniProtKB-UniRule"/>
</dbReference>
<feature type="binding site" evidence="8">
    <location>
        <position position="111"/>
    </location>
    <ligand>
        <name>Fe cation</name>
        <dbReference type="ChEBI" id="CHEBI:24875"/>
    </ligand>
</feature>
<dbReference type="AlphaFoldDB" id="A0A1H2EFA2"/>
<evidence type="ECO:0000259" key="9">
    <source>
        <dbReference type="Pfam" id="PF00814"/>
    </source>
</evidence>
<feature type="binding site" evidence="8">
    <location>
        <position position="273"/>
    </location>
    <ligand>
        <name>substrate</name>
    </ligand>
</feature>
<gene>
    <name evidence="8" type="primary">tsaD</name>
    <name evidence="10" type="ORF">SAMN04487931_10366</name>
</gene>
<evidence type="ECO:0000256" key="5">
    <source>
        <dbReference type="ARBA" id="ARBA00023004"/>
    </source>
</evidence>
<evidence type="ECO:0000256" key="1">
    <source>
        <dbReference type="ARBA" id="ARBA00022490"/>
    </source>
</evidence>
<dbReference type="GO" id="GO:0061711">
    <property type="term" value="F:tRNA N(6)-L-threonylcarbamoyladenine synthase activity"/>
    <property type="evidence" value="ECO:0007669"/>
    <property type="project" value="UniProtKB-EC"/>
</dbReference>
<dbReference type="GO" id="GO:0005737">
    <property type="term" value="C:cytoplasm"/>
    <property type="evidence" value="ECO:0007669"/>
    <property type="project" value="UniProtKB-SubCell"/>
</dbReference>
<evidence type="ECO:0000256" key="6">
    <source>
        <dbReference type="ARBA" id="ARBA00023315"/>
    </source>
</evidence>
<dbReference type="RefSeq" id="WP_092231280.1">
    <property type="nucleotide sequence ID" value="NZ_FNLL01000003.1"/>
</dbReference>
<feature type="binding site" evidence="8">
    <location>
        <position position="180"/>
    </location>
    <ligand>
        <name>substrate</name>
    </ligand>
</feature>
<evidence type="ECO:0000313" key="10">
    <source>
        <dbReference type="EMBL" id="SDT93679.1"/>
    </source>
</evidence>
<dbReference type="GO" id="GO:0005506">
    <property type="term" value="F:iron ion binding"/>
    <property type="evidence" value="ECO:0007669"/>
    <property type="project" value="UniProtKB-UniRule"/>
</dbReference>
<feature type="binding site" evidence="8">
    <location>
        <position position="184"/>
    </location>
    <ligand>
        <name>substrate</name>
    </ligand>
</feature>
<dbReference type="EC" id="2.3.1.234" evidence="8"/>
<sequence length="333" mass="35839">MIVLGIESSCDETAAAIVQDGTKILSSVVASQIEVHHKYGGVVPELASRMHIEAITPVVDEAVQKAAINIEDIDGVAATRGPGLIGALLVGFCFAKSFAWARQLPFAGVNHLEAHIYSLFLMDNKPKFPFIALVVSGGHTNIYHVTSYDNFELLGQTRDDAAGEAFDKVAKMLGIGYPGGPIIETLAKTKNPDAIMFPRTLLEKGSFDFSFSGIKSSVARYIHDKNITTKDEKAQVAASFQEAVIDVLSQKLINAAQHKKCLRIGIAGGVSANQTFVKKLSKRAKSKNIKVFSPPVELCGDNAAMIAARGYTMIQQGSLCALDHDVFSRTKTD</sequence>
<comment type="cofactor">
    <cofactor evidence="8">
        <name>Fe(2+)</name>
        <dbReference type="ChEBI" id="CHEBI:29033"/>
    </cofactor>
    <text evidence="8">Binds 1 Fe(2+) ion per subunit.</text>
</comment>
<feature type="domain" description="Gcp-like" evidence="9">
    <location>
        <begin position="23"/>
        <end position="307"/>
    </location>
</feature>
<dbReference type="EMBL" id="FNLL01000003">
    <property type="protein sequence ID" value="SDT93679.1"/>
    <property type="molecule type" value="Genomic_DNA"/>
</dbReference>
<keyword evidence="4 8" id="KW-0479">Metal-binding</keyword>
<feature type="binding site" evidence="8">
    <location>
        <position position="167"/>
    </location>
    <ligand>
        <name>substrate</name>
    </ligand>
</feature>
<evidence type="ECO:0000256" key="4">
    <source>
        <dbReference type="ARBA" id="ARBA00022723"/>
    </source>
</evidence>
<evidence type="ECO:0000313" key="11">
    <source>
        <dbReference type="Proteomes" id="UP000199608"/>
    </source>
</evidence>
<keyword evidence="3 8" id="KW-0819">tRNA processing</keyword>
<keyword evidence="6 8" id="KW-0012">Acyltransferase</keyword>